<accession>A0A2S4PUL0</accession>
<comment type="catalytic activity">
    <reaction evidence="10">
        <text>orotidine 5'-phosphate + diphosphate = orotate + 5-phospho-alpha-D-ribose 1-diphosphate</text>
        <dbReference type="Rhea" id="RHEA:10380"/>
        <dbReference type="ChEBI" id="CHEBI:30839"/>
        <dbReference type="ChEBI" id="CHEBI:33019"/>
        <dbReference type="ChEBI" id="CHEBI:57538"/>
        <dbReference type="ChEBI" id="CHEBI:58017"/>
        <dbReference type="EC" id="2.4.2.10"/>
    </reaction>
</comment>
<keyword evidence="9" id="KW-0665">Pyrimidine biosynthesis</keyword>
<organism evidence="12 13">
    <name type="scientific">Erysiphe pulchra</name>
    <dbReference type="NCBI Taxonomy" id="225359"/>
    <lineage>
        <taxon>Eukaryota</taxon>
        <taxon>Fungi</taxon>
        <taxon>Dikarya</taxon>
        <taxon>Ascomycota</taxon>
        <taxon>Pezizomycotina</taxon>
        <taxon>Leotiomycetes</taxon>
        <taxon>Erysiphales</taxon>
        <taxon>Erysiphaceae</taxon>
        <taxon>Erysiphe</taxon>
    </lineage>
</organism>
<feature type="domain" description="Phosphoribosyltransferase" evidence="11">
    <location>
        <begin position="53"/>
        <end position="173"/>
    </location>
</feature>
<dbReference type="InterPro" id="IPR000836">
    <property type="entry name" value="PRTase_dom"/>
</dbReference>
<gene>
    <name evidence="12" type="ORF">EPUL_005190</name>
</gene>
<keyword evidence="13" id="KW-1185">Reference proteome</keyword>
<evidence type="ECO:0000256" key="5">
    <source>
        <dbReference type="ARBA" id="ARBA00011971"/>
    </source>
</evidence>
<sequence>MSDVSVSSYKSSFIQTCIKGGILKFGSFELKSGRISPYFFNAGDFYSGEMLHAISTAFAETILEINDSSTPLEFDIIFGPAYKGIPLATTTVAKLAHLRPEKYQHICYSFDRKEIKDHGEGGLIVGAPLHGKKVLIIDDVVTAGTAKKEAIKKITQQGGTVVGILVALDRMEKIPGPLGDESLPMQSAIGQLTQEFGIPIHSILSLNDIIEGLESLYLHDQLHDMYEYRKKYQATE</sequence>
<dbReference type="PANTHER" id="PTHR46683:SF1">
    <property type="entry name" value="OROTATE PHOSPHORIBOSYLTRANSFERASE 1-RELATED"/>
    <property type="match status" value="1"/>
</dbReference>
<dbReference type="FunFam" id="3.40.50.2020:FF:000008">
    <property type="entry name" value="Orotate phosphoribosyltransferase"/>
    <property type="match status" value="1"/>
</dbReference>
<dbReference type="OrthoDB" id="5553476at2759"/>
<name>A0A2S4PUL0_9PEZI</name>
<proteinExistence type="inferred from homology"/>
<dbReference type="GO" id="GO:0006207">
    <property type="term" value="P:'de novo' pyrimidine nucleobase biosynthetic process"/>
    <property type="evidence" value="ECO:0007669"/>
    <property type="project" value="TreeGrafter"/>
</dbReference>
<evidence type="ECO:0000313" key="13">
    <source>
        <dbReference type="Proteomes" id="UP000237438"/>
    </source>
</evidence>
<evidence type="ECO:0000256" key="2">
    <source>
        <dbReference type="ARBA" id="ARBA00004889"/>
    </source>
</evidence>
<dbReference type="HAMAP" id="MF_01208">
    <property type="entry name" value="PyrE"/>
    <property type="match status" value="1"/>
</dbReference>
<comment type="caution">
    <text evidence="12">The sequence shown here is derived from an EMBL/GenBank/DDBJ whole genome shotgun (WGS) entry which is preliminary data.</text>
</comment>
<dbReference type="UniPathway" id="UPA00070">
    <property type="reaction ID" value="UER00119"/>
</dbReference>
<protein>
    <recommendedName>
        <fullName evidence="6">Orotate phosphoribosyltransferase</fullName>
        <ecNumber evidence="5">2.4.2.10</ecNumber>
    </recommendedName>
</protein>
<dbReference type="Proteomes" id="UP000237438">
    <property type="component" value="Unassembled WGS sequence"/>
</dbReference>
<evidence type="ECO:0000256" key="4">
    <source>
        <dbReference type="ARBA" id="ARBA00011738"/>
    </source>
</evidence>
<dbReference type="AlphaFoldDB" id="A0A2S4PUL0"/>
<dbReference type="SUPFAM" id="SSF53271">
    <property type="entry name" value="PRTase-like"/>
    <property type="match status" value="1"/>
</dbReference>
<dbReference type="Gene3D" id="3.40.50.2020">
    <property type="match status" value="1"/>
</dbReference>
<reference evidence="12 13" key="1">
    <citation type="submission" date="2017-10" db="EMBL/GenBank/DDBJ databases">
        <title>Development of genomic resources for the powdery mildew, Erysiphe pulchra.</title>
        <authorList>
            <person name="Wadl P.A."/>
            <person name="Mack B.M."/>
            <person name="Moore G."/>
            <person name="Beltz S.B."/>
        </authorList>
    </citation>
    <scope>NUCLEOTIDE SEQUENCE [LARGE SCALE GENOMIC DNA]</scope>
    <source>
        <strain evidence="12">Cflorida</strain>
    </source>
</reference>
<dbReference type="EC" id="2.4.2.10" evidence="5"/>
<comment type="function">
    <text evidence="1">Catalyzes the transfer of a ribosyl phosphate group from 5-phosphoribose 1-diphosphate to orotate, leading to the formation of orotidine monophosphate (OMP).</text>
</comment>
<keyword evidence="7" id="KW-0328">Glycosyltransferase</keyword>
<dbReference type="EMBL" id="PEDP01000523">
    <property type="protein sequence ID" value="POS85709.1"/>
    <property type="molecule type" value="Genomic_DNA"/>
</dbReference>
<comment type="subunit">
    <text evidence="4">Homodimer.</text>
</comment>
<dbReference type="NCBIfam" id="TIGR00336">
    <property type="entry name" value="pyrE"/>
    <property type="match status" value="1"/>
</dbReference>
<comment type="pathway">
    <text evidence="2">Pyrimidine metabolism; UMP biosynthesis via de novo pathway; UMP from orotate: step 1/2.</text>
</comment>
<keyword evidence="8" id="KW-0808">Transferase</keyword>
<dbReference type="GO" id="GO:0044205">
    <property type="term" value="P:'de novo' UMP biosynthetic process"/>
    <property type="evidence" value="ECO:0007669"/>
    <property type="project" value="UniProtKB-UniPathway"/>
</dbReference>
<evidence type="ECO:0000256" key="9">
    <source>
        <dbReference type="ARBA" id="ARBA00022975"/>
    </source>
</evidence>
<dbReference type="InterPro" id="IPR004467">
    <property type="entry name" value="Or_phspho_trans_dom"/>
</dbReference>
<evidence type="ECO:0000256" key="8">
    <source>
        <dbReference type="ARBA" id="ARBA00022679"/>
    </source>
</evidence>
<evidence type="ECO:0000259" key="11">
    <source>
        <dbReference type="Pfam" id="PF00156"/>
    </source>
</evidence>
<dbReference type="Pfam" id="PF00156">
    <property type="entry name" value="Pribosyltran"/>
    <property type="match status" value="1"/>
</dbReference>
<dbReference type="STRING" id="225359.A0A2S4PUL0"/>
<evidence type="ECO:0000256" key="1">
    <source>
        <dbReference type="ARBA" id="ARBA00003769"/>
    </source>
</evidence>
<dbReference type="GO" id="GO:0046132">
    <property type="term" value="P:pyrimidine ribonucleoside biosynthetic process"/>
    <property type="evidence" value="ECO:0007669"/>
    <property type="project" value="TreeGrafter"/>
</dbReference>
<evidence type="ECO:0000256" key="10">
    <source>
        <dbReference type="ARBA" id="ARBA00049126"/>
    </source>
</evidence>
<dbReference type="InterPro" id="IPR029057">
    <property type="entry name" value="PRTase-like"/>
</dbReference>
<dbReference type="PANTHER" id="PTHR46683">
    <property type="entry name" value="OROTATE PHOSPHORIBOSYLTRANSFERASE 1-RELATED"/>
    <property type="match status" value="1"/>
</dbReference>
<evidence type="ECO:0000256" key="6">
    <source>
        <dbReference type="ARBA" id="ARBA00014769"/>
    </source>
</evidence>
<evidence type="ECO:0000256" key="3">
    <source>
        <dbReference type="ARBA" id="ARBA00006340"/>
    </source>
</evidence>
<evidence type="ECO:0000313" key="12">
    <source>
        <dbReference type="EMBL" id="POS85709.1"/>
    </source>
</evidence>
<dbReference type="GO" id="GO:0005737">
    <property type="term" value="C:cytoplasm"/>
    <property type="evidence" value="ECO:0007669"/>
    <property type="project" value="TreeGrafter"/>
</dbReference>
<evidence type="ECO:0000256" key="7">
    <source>
        <dbReference type="ARBA" id="ARBA00022676"/>
    </source>
</evidence>
<dbReference type="InterPro" id="IPR023031">
    <property type="entry name" value="OPRT"/>
</dbReference>
<dbReference type="GO" id="GO:0004588">
    <property type="term" value="F:orotate phosphoribosyltransferase activity"/>
    <property type="evidence" value="ECO:0007669"/>
    <property type="project" value="UniProtKB-EC"/>
</dbReference>
<dbReference type="CDD" id="cd06223">
    <property type="entry name" value="PRTases_typeI"/>
    <property type="match status" value="1"/>
</dbReference>
<comment type="similarity">
    <text evidence="3">Belongs to the purine/pyrimidine phosphoribosyltransferase family. PyrE subfamily.</text>
</comment>